<dbReference type="InParanoid" id="A0A165JG73"/>
<dbReference type="AlphaFoldDB" id="A0A165JG73"/>
<evidence type="ECO:0000313" key="1">
    <source>
        <dbReference type="EMBL" id="KZT61794.1"/>
    </source>
</evidence>
<dbReference type="EMBL" id="KV423920">
    <property type="protein sequence ID" value="KZT61794.1"/>
    <property type="molecule type" value="Genomic_DNA"/>
</dbReference>
<protein>
    <submittedName>
        <fullName evidence="1">Uncharacterized protein</fullName>
    </submittedName>
</protein>
<dbReference type="STRING" id="1353952.A0A165JG73"/>
<accession>A0A165JG73</accession>
<dbReference type="Proteomes" id="UP000076842">
    <property type="component" value="Unassembled WGS sequence"/>
</dbReference>
<proteinExistence type="predicted"/>
<sequence>MSDLEDQLLKKHHDAHVAYWAAQGGEGYDVNRFDEGAFPFPFLLPQRIYAHVGAVDGLDLVLMLLCA</sequence>
<gene>
    <name evidence="1" type="ORF">CALCODRAFT_490700</name>
</gene>
<organism evidence="1 2">
    <name type="scientific">Calocera cornea HHB12733</name>
    <dbReference type="NCBI Taxonomy" id="1353952"/>
    <lineage>
        <taxon>Eukaryota</taxon>
        <taxon>Fungi</taxon>
        <taxon>Dikarya</taxon>
        <taxon>Basidiomycota</taxon>
        <taxon>Agaricomycotina</taxon>
        <taxon>Dacrymycetes</taxon>
        <taxon>Dacrymycetales</taxon>
        <taxon>Dacrymycetaceae</taxon>
        <taxon>Calocera</taxon>
    </lineage>
</organism>
<reference evidence="1 2" key="1">
    <citation type="journal article" date="2016" name="Mol. Biol. Evol.">
        <title>Comparative Genomics of Early-Diverging Mushroom-Forming Fungi Provides Insights into the Origins of Lignocellulose Decay Capabilities.</title>
        <authorList>
            <person name="Nagy L.G."/>
            <person name="Riley R."/>
            <person name="Tritt A."/>
            <person name="Adam C."/>
            <person name="Daum C."/>
            <person name="Floudas D."/>
            <person name="Sun H."/>
            <person name="Yadav J.S."/>
            <person name="Pangilinan J."/>
            <person name="Larsson K.H."/>
            <person name="Matsuura K."/>
            <person name="Barry K."/>
            <person name="Labutti K."/>
            <person name="Kuo R."/>
            <person name="Ohm R.A."/>
            <person name="Bhattacharya S.S."/>
            <person name="Shirouzu T."/>
            <person name="Yoshinaga Y."/>
            <person name="Martin F.M."/>
            <person name="Grigoriev I.V."/>
            <person name="Hibbett D.S."/>
        </authorList>
    </citation>
    <scope>NUCLEOTIDE SEQUENCE [LARGE SCALE GENOMIC DNA]</scope>
    <source>
        <strain evidence="1 2">HHB12733</strain>
    </source>
</reference>
<dbReference type="OrthoDB" id="10277681at2759"/>
<evidence type="ECO:0000313" key="2">
    <source>
        <dbReference type="Proteomes" id="UP000076842"/>
    </source>
</evidence>
<keyword evidence="2" id="KW-1185">Reference proteome</keyword>
<name>A0A165JG73_9BASI</name>